<organism evidence="1 2">
    <name type="scientific">Clostridium tagluense</name>
    <dbReference type="NCBI Taxonomy" id="360422"/>
    <lineage>
        <taxon>Bacteria</taxon>
        <taxon>Bacillati</taxon>
        <taxon>Bacillota</taxon>
        <taxon>Clostridia</taxon>
        <taxon>Eubacteriales</taxon>
        <taxon>Clostridiaceae</taxon>
        <taxon>Clostridium</taxon>
    </lineage>
</organism>
<comment type="caution">
    <text evidence="1">The sequence shown here is derived from an EMBL/GenBank/DDBJ whole genome shotgun (WGS) entry which is preliminary data.</text>
</comment>
<sequence length="76" mass="8742">MKIQMWTNKKKVVLYNGKIYGGIYMNNLKSFNLHNFIVSKNPTIISSNEALKDVEPIKWNESVLSGKNKILIDSNK</sequence>
<protein>
    <submittedName>
        <fullName evidence="1">Uncharacterized protein</fullName>
    </submittedName>
</protein>
<name>A0A401ULN6_9CLOT</name>
<proteinExistence type="predicted"/>
<accession>A0A401ULN6</accession>
<dbReference type="AlphaFoldDB" id="A0A401ULN6"/>
<evidence type="ECO:0000313" key="1">
    <source>
        <dbReference type="EMBL" id="GCD10444.1"/>
    </source>
</evidence>
<keyword evidence="2" id="KW-1185">Reference proteome</keyword>
<evidence type="ECO:0000313" key="2">
    <source>
        <dbReference type="Proteomes" id="UP000287872"/>
    </source>
</evidence>
<dbReference type="EMBL" id="BHYK01000010">
    <property type="protein sequence ID" value="GCD10444.1"/>
    <property type="molecule type" value="Genomic_DNA"/>
</dbReference>
<gene>
    <name evidence="1" type="ORF">Ctaglu_20670</name>
</gene>
<dbReference type="Proteomes" id="UP000287872">
    <property type="component" value="Unassembled WGS sequence"/>
</dbReference>
<reference evidence="1 2" key="1">
    <citation type="submission" date="2018-11" db="EMBL/GenBank/DDBJ databases">
        <title>Genome sequencing and assembly of Clostridium tagluense strain A121.</title>
        <authorList>
            <person name="Murakami T."/>
            <person name="Segawa T."/>
            <person name="Shcherbakova V.A."/>
            <person name="Mori H."/>
            <person name="Yoshimura Y."/>
        </authorList>
    </citation>
    <scope>NUCLEOTIDE SEQUENCE [LARGE SCALE GENOMIC DNA]</scope>
    <source>
        <strain evidence="1 2">A121</strain>
    </source>
</reference>